<sequence>MDWPLRNSTSTVLSSETATDSNSTAGTLATTTSTVPSSTHGDSIGVPMIPESEILRCPPLAALCFRAIDARSGTESILGDTYAAKLADRLNITSSRLGTKPDLASELMCLRAMIVDVYCLKFADAHQDETGCTILNLTTGLDTRFMRLKSRSNVRWVEVDSPEFTHLRQRVFPQDARTAYRPRTPYKVPSTTSSSTASYSPTMHHHEGYHDGDDNDENNLLELSVSNMVDTTSWLPHVPADRPTLVIMEAGAWTTPRDDFTHIMRSVVDHFATHGGRLVFDVMGRLNALMFRYKAIPPIRMFTFKIQWHCEDPCALGAEIHPSLRFLEKKGYHDATTDDNEEWMPNFYGGKLRSKLLTKMPGFSNNLRILFYEF</sequence>
<feature type="compositionally biased region" description="Low complexity" evidence="3">
    <location>
        <begin position="21"/>
        <end position="39"/>
    </location>
</feature>
<dbReference type="PANTHER" id="PTHR43619:SF2">
    <property type="entry name" value="S-ADENOSYL-L-METHIONINE-DEPENDENT METHYLTRANSFERASES SUPERFAMILY PROTEIN"/>
    <property type="match status" value="1"/>
</dbReference>
<dbReference type="PANTHER" id="PTHR43619">
    <property type="entry name" value="S-ADENOSYL-L-METHIONINE-DEPENDENT METHYLTRANSFERASE YKTD-RELATED"/>
    <property type="match status" value="1"/>
</dbReference>
<evidence type="ECO:0000256" key="2">
    <source>
        <dbReference type="ARBA" id="ARBA00022679"/>
    </source>
</evidence>
<dbReference type="AlphaFoldDB" id="A0A136J5T9"/>
<reference evidence="5" key="1">
    <citation type="submission" date="2016-02" db="EMBL/GenBank/DDBJ databases">
        <title>Draft genome sequence of Microdochium bolleyi, a fungal endophyte of beachgrass.</title>
        <authorList>
            <consortium name="DOE Joint Genome Institute"/>
            <person name="David A.S."/>
            <person name="May G."/>
            <person name="Haridas S."/>
            <person name="Lim J."/>
            <person name="Wang M."/>
            <person name="Labutti K."/>
            <person name="Lipzen A."/>
            <person name="Barry K."/>
            <person name="Grigoriev I.V."/>
        </authorList>
    </citation>
    <scope>NUCLEOTIDE SEQUENCE [LARGE SCALE GENOMIC DNA]</scope>
    <source>
        <strain evidence="5">J235TASD1</strain>
    </source>
</reference>
<dbReference type="SUPFAM" id="SSF53335">
    <property type="entry name" value="S-adenosyl-L-methionine-dependent methyltransferases"/>
    <property type="match status" value="1"/>
</dbReference>
<evidence type="ECO:0000313" key="4">
    <source>
        <dbReference type="EMBL" id="KXJ92560.1"/>
    </source>
</evidence>
<organism evidence="4 5">
    <name type="scientific">Microdochium bolleyi</name>
    <dbReference type="NCBI Taxonomy" id="196109"/>
    <lineage>
        <taxon>Eukaryota</taxon>
        <taxon>Fungi</taxon>
        <taxon>Dikarya</taxon>
        <taxon>Ascomycota</taxon>
        <taxon>Pezizomycotina</taxon>
        <taxon>Sordariomycetes</taxon>
        <taxon>Xylariomycetidae</taxon>
        <taxon>Xylariales</taxon>
        <taxon>Microdochiaceae</taxon>
        <taxon>Microdochium</taxon>
    </lineage>
</organism>
<feature type="compositionally biased region" description="Low complexity" evidence="3">
    <location>
        <begin position="190"/>
        <end position="202"/>
    </location>
</feature>
<dbReference type="Proteomes" id="UP000070501">
    <property type="component" value="Unassembled WGS sequence"/>
</dbReference>
<evidence type="ECO:0000313" key="5">
    <source>
        <dbReference type="Proteomes" id="UP000070501"/>
    </source>
</evidence>
<keyword evidence="1 4" id="KW-0489">Methyltransferase</keyword>
<proteinExistence type="predicted"/>
<keyword evidence="2 4" id="KW-0808">Transferase</keyword>
<accession>A0A136J5T9</accession>
<dbReference type="EMBL" id="KQ964248">
    <property type="protein sequence ID" value="KXJ92560.1"/>
    <property type="molecule type" value="Genomic_DNA"/>
</dbReference>
<evidence type="ECO:0000256" key="3">
    <source>
        <dbReference type="SAM" id="MobiDB-lite"/>
    </source>
</evidence>
<feature type="region of interest" description="Disordered" evidence="3">
    <location>
        <begin position="1"/>
        <end position="41"/>
    </location>
</feature>
<dbReference type="GO" id="GO:0008168">
    <property type="term" value="F:methyltransferase activity"/>
    <property type="evidence" value="ECO:0007669"/>
    <property type="project" value="UniProtKB-KW"/>
</dbReference>
<dbReference type="STRING" id="196109.A0A136J5T9"/>
<keyword evidence="5" id="KW-1185">Reference proteome</keyword>
<feature type="region of interest" description="Disordered" evidence="3">
    <location>
        <begin position="182"/>
        <end position="213"/>
    </location>
</feature>
<gene>
    <name evidence="4" type="ORF">Micbo1qcDRAFT_160294</name>
</gene>
<dbReference type="InterPro" id="IPR007213">
    <property type="entry name" value="Ppm1/Ppm2/Tcmp"/>
</dbReference>
<dbReference type="InParanoid" id="A0A136J5T9"/>
<dbReference type="OrthoDB" id="203237at2759"/>
<name>A0A136J5T9_9PEZI</name>
<feature type="compositionally biased region" description="Polar residues" evidence="3">
    <location>
        <begin position="1"/>
        <end position="20"/>
    </location>
</feature>
<dbReference type="InterPro" id="IPR029063">
    <property type="entry name" value="SAM-dependent_MTases_sf"/>
</dbReference>
<protein>
    <submittedName>
        <fullName evidence="4">Leucine carboxyl methyltransferase-domain-containing protein</fullName>
    </submittedName>
</protein>
<dbReference type="GO" id="GO:0032259">
    <property type="term" value="P:methylation"/>
    <property type="evidence" value="ECO:0007669"/>
    <property type="project" value="UniProtKB-KW"/>
</dbReference>
<dbReference type="Gene3D" id="3.40.50.150">
    <property type="entry name" value="Vaccinia Virus protein VP39"/>
    <property type="match status" value="1"/>
</dbReference>
<dbReference type="Pfam" id="PF04072">
    <property type="entry name" value="LCM"/>
    <property type="match status" value="1"/>
</dbReference>
<evidence type="ECO:0000256" key="1">
    <source>
        <dbReference type="ARBA" id="ARBA00022603"/>
    </source>
</evidence>